<dbReference type="InterPro" id="IPR051533">
    <property type="entry name" value="WaaL-like"/>
</dbReference>
<feature type="transmembrane region" description="Helical" evidence="5">
    <location>
        <begin position="145"/>
        <end position="165"/>
    </location>
</feature>
<evidence type="ECO:0000256" key="2">
    <source>
        <dbReference type="ARBA" id="ARBA00022692"/>
    </source>
</evidence>
<dbReference type="Proteomes" id="UP000178583">
    <property type="component" value="Unassembled WGS sequence"/>
</dbReference>
<evidence type="ECO:0000313" key="7">
    <source>
        <dbReference type="EMBL" id="OGD65389.1"/>
    </source>
</evidence>
<protein>
    <recommendedName>
        <fullName evidence="6">O-antigen ligase-related domain-containing protein</fullName>
    </recommendedName>
</protein>
<gene>
    <name evidence="7" type="ORF">A2215_03600</name>
</gene>
<accession>A0A1F5ED81</accession>
<organism evidence="7 8">
    <name type="scientific">Candidatus Berkelbacteria bacterium RIFOXYA2_FULL_43_10</name>
    <dbReference type="NCBI Taxonomy" id="1797472"/>
    <lineage>
        <taxon>Bacteria</taxon>
        <taxon>Candidatus Berkelbacteria</taxon>
    </lineage>
</organism>
<feature type="transmembrane region" description="Helical" evidence="5">
    <location>
        <begin position="356"/>
        <end position="384"/>
    </location>
</feature>
<feature type="transmembrane region" description="Helical" evidence="5">
    <location>
        <begin position="274"/>
        <end position="294"/>
    </location>
</feature>
<keyword evidence="3 5" id="KW-1133">Transmembrane helix</keyword>
<evidence type="ECO:0000313" key="8">
    <source>
        <dbReference type="Proteomes" id="UP000178583"/>
    </source>
</evidence>
<comment type="caution">
    <text evidence="7">The sequence shown here is derived from an EMBL/GenBank/DDBJ whole genome shotgun (WGS) entry which is preliminary data.</text>
</comment>
<dbReference type="AlphaFoldDB" id="A0A1F5ED81"/>
<evidence type="ECO:0000256" key="5">
    <source>
        <dbReference type="SAM" id="Phobius"/>
    </source>
</evidence>
<dbReference type="GO" id="GO:0016020">
    <property type="term" value="C:membrane"/>
    <property type="evidence" value="ECO:0007669"/>
    <property type="project" value="UniProtKB-SubCell"/>
</dbReference>
<dbReference type="Pfam" id="PF04932">
    <property type="entry name" value="Wzy_C"/>
    <property type="match status" value="1"/>
</dbReference>
<dbReference type="STRING" id="1797472.A2215_03600"/>
<keyword evidence="2 5" id="KW-0812">Transmembrane</keyword>
<feature type="transmembrane region" description="Helical" evidence="5">
    <location>
        <begin position="84"/>
        <end position="107"/>
    </location>
</feature>
<sequence>MMTHKISKIITCVTVGLIPFYFLRFDIFGLPTNVFEIAVLCAFLSTFYFLLSTKRPWRFGPIWPYLLLIAAGVGVYFANDLTSALGIIKGYFLAPLVLYWLIINLFIGHPRPDRGSNNSEKLLVDSRLHGNDKGESGNDKSDSTILSLSIPIYISTMLVALWAIFQKLGVITVLFYQKGDASFAQYLEEHIRVFGPFESPNYLAMFLVPMILLSIPLTTLIKDKYLKAAVAISLVLPFVALLFSGSRAGMIAFLICAILAFTIKIRRSFQVSNLLIFALAIMSVLVLVYYFAIIQFNANSDTVRVEIYRYSIEILKNNWLWGVGLGGFREAIVSATANAEGFKTFALPYALHPHNIFLAFWLNIGLLGLIIFLINIVIFVYRFLADKTRPLVYLCAFLAMMAILVHGMFDTTFFKNDLSAIFFLTLAIGTVYSDEKSKG</sequence>
<feature type="domain" description="O-antigen ligase-related" evidence="6">
    <location>
        <begin position="233"/>
        <end position="373"/>
    </location>
</feature>
<evidence type="ECO:0000256" key="4">
    <source>
        <dbReference type="ARBA" id="ARBA00023136"/>
    </source>
</evidence>
<evidence type="ECO:0000259" key="6">
    <source>
        <dbReference type="Pfam" id="PF04932"/>
    </source>
</evidence>
<dbReference type="PANTHER" id="PTHR37422:SF13">
    <property type="entry name" value="LIPOPOLYSACCHARIDE BIOSYNTHESIS PROTEIN PA4999-RELATED"/>
    <property type="match status" value="1"/>
</dbReference>
<dbReference type="EMBL" id="MEZY01000012">
    <property type="protein sequence ID" value="OGD65389.1"/>
    <property type="molecule type" value="Genomic_DNA"/>
</dbReference>
<name>A0A1F5ED81_9BACT</name>
<evidence type="ECO:0000256" key="1">
    <source>
        <dbReference type="ARBA" id="ARBA00004141"/>
    </source>
</evidence>
<dbReference type="PANTHER" id="PTHR37422">
    <property type="entry name" value="TEICHURONIC ACID BIOSYNTHESIS PROTEIN TUAE"/>
    <property type="match status" value="1"/>
</dbReference>
<proteinExistence type="predicted"/>
<reference evidence="7 8" key="1">
    <citation type="journal article" date="2016" name="Nat. Commun.">
        <title>Thousands of microbial genomes shed light on interconnected biogeochemical processes in an aquifer system.</title>
        <authorList>
            <person name="Anantharaman K."/>
            <person name="Brown C.T."/>
            <person name="Hug L.A."/>
            <person name="Sharon I."/>
            <person name="Castelle C.J."/>
            <person name="Probst A.J."/>
            <person name="Thomas B.C."/>
            <person name="Singh A."/>
            <person name="Wilkins M.J."/>
            <person name="Karaoz U."/>
            <person name="Brodie E.L."/>
            <person name="Williams K.H."/>
            <person name="Hubbard S.S."/>
            <person name="Banfield J.F."/>
        </authorList>
    </citation>
    <scope>NUCLEOTIDE SEQUENCE [LARGE SCALE GENOMIC DNA]</scope>
</reference>
<feature type="transmembrane region" description="Helical" evidence="5">
    <location>
        <begin position="391"/>
        <end position="409"/>
    </location>
</feature>
<feature type="transmembrane region" description="Helical" evidence="5">
    <location>
        <begin position="62"/>
        <end position="78"/>
    </location>
</feature>
<feature type="transmembrane region" description="Helical" evidence="5">
    <location>
        <begin position="202"/>
        <end position="221"/>
    </location>
</feature>
<feature type="transmembrane region" description="Helical" evidence="5">
    <location>
        <begin position="30"/>
        <end position="50"/>
    </location>
</feature>
<dbReference type="InterPro" id="IPR007016">
    <property type="entry name" value="O-antigen_ligase-rel_domated"/>
</dbReference>
<evidence type="ECO:0000256" key="3">
    <source>
        <dbReference type="ARBA" id="ARBA00022989"/>
    </source>
</evidence>
<keyword evidence="4 5" id="KW-0472">Membrane</keyword>
<comment type="subcellular location">
    <subcellularLocation>
        <location evidence="1">Membrane</location>
        <topology evidence="1">Multi-pass membrane protein</topology>
    </subcellularLocation>
</comment>